<dbReference type="GO" id="GO:0005524">
    <property type="term" value="F:ATP binding"/>
    <property type="evidence" value="ECO:0007669"/>
    <property type="project" value="InterPro"/>
</dbReference>
<dbReference type="GO" id="GO:0004672">
    <property type="term" value="F:protein kinase activity"/>
    <property type="evidence" value="ECO:0007669"/>
    <property type="project" value="InterPro"/>
</dbReference>
<keyword evidence="2" id="KW-0808">Transferase</keyword>
<dbReference type="EMBL" id="CACRTO010000007">
    <property type="protein sequence ID" value="VYT80969.1"/>
    <property type="molecule type" value="Genomic_DNA"/>
</dbReference>
<gene>
    <name evidence="2" type="ORF">CTLFYP3_00732</name>
</gene>
<dbReference type="PROSITE" id="PS50011">
    <property type="entry name" value="PROTEIN_KINASE_DOM"/>
    <property type="match status" value="1"/>
</dbReference>
<name>A0A6N2ZNB1_9CLOT</name>
<dbReference type="Pfam" id="PF01636">
    <property type="entry name" value="APH"/>
    <property type="match status" value="1"/>
</dbReference>
<keyword evidence="2" id="KW-0418">Kinase</keyword>
<dbReference type="PANTHER" id="PTHR40086:SF1">
    <property type="entry name" value="CELL CYCLE REGULATOR CCRZ"/>
    <property type="match status" value="1"/>
</dbReference>
<proteinExistence type="predicted"/>
<dbReference type="InterPro" id="IPR052077">
    <property type="entry name" value="CcrZ_PhaseVar_Mediator"/>
</dbReference>
<evidence type="ECO:0000313" key="2">
    <source>
        <dbReference type="EMBL" id="VYT80969.1"/>
    </source>
</evidence>
<organism evidence="2">
    <name type="scientific">Clostridium tertium</name>
    <dbReference type="NCBI Taxonomy" id="1559"/>
    <lineage>
        <taxon>Bacteria</taxon>
        <taxon>Bacillati</taxon>
        <taxon>Bacillota</taxon>
        <taxon>Clostridia</taxon>
        <taxon>Eubacteriales</taxon>
        <taxon>Clostridiaceae</taxon>
        <taxon>Clostridium</taxon>
    </lineage>
</organism>
<dbReference type="PANTHER" id="PTHR40086">
    <property type="entry name" value="PHOSPHOTRANSFERASE YTMP-RELATED"/>
    <property type="match status" value="1"/>
</dbReference>
<feature type="domain" description="Protein kinase" evidence="1">
    <location>
        <begin position="11"/>
        <end position="269"/>
    </location>
</feature>
<dbReference type="Gene3D" id="3.30.200.20">
    <property type="entry name" value="Phosphorylase Kinase, domain 1"/>
    <property type="match status" value="1"/>
</dbReference>
<accession>A0A6N2ZNB1</accession>
<dbReference type="AlphaFoldDB" id="A0A6N2ZNB1"/>
<evidence type="ECO:0000259" key="1">
    <source>
        <dbReference type="PROSITE" id="PS50011"/>
    </source>
</evidence>
<dbReference type="InterPro" id="IPR000719">
    <property type="entry name" value="Prot_kinase_dom"/>
</dbReference>
<dbReference type="Gene3D" id="3.90.1200.10">
    <property type="match status" value="1"/>
</dbReference>
<protein>
    <submittedName>
        <fullName evidence="2">Thiamine kinase</fullName>
    </submittedName>
</protein>
<sequence>MKIIDYKYKNIRLTKIGGLNNSNYLFEVKNEKYVLRIPSKENNNNFKNEGKILDLISPLNITPLIKYHNDNGILVSKYKSSTKISLDIYNSKFFIKNLVVSLKKLHKNKCNVFFNPFNEIRNNIYYLKNINYKFHHDIEGLLYKLKSIEEFHSSNIDFGLCHNDLNISNILFSNNNIYFVDFEFSGMGDIFFDLATISWFLNEDLKVELLNSYFGNYTSYLKEKLENYIFIVKFWNATWSLIKSTNTNSDYDYKLGGNMILDDLIKNYL</sequence>
<dbReference type="InterPro" id="IPR002575">
    <property type="entry name" value="Aminoglycoside_PTrfase"/>
</dbReference>
<reference evidence="2" key="1">
    <citation type="submission" date="2019-11" db="EMBL/GenBank/DDBJ databases">
        <authorList>
            <person name="Feng L."/>
        </authorList>
    </citation>
    <scope>NUCLEOTIDE SEQUENCE</scope>
    <source>
        <strain evidence="2">CTertiumLFYP3</strain>
    </source>
</reference>
<dbReference type="InterPro" id="IPR011009">
    <property type="entry name" value="Kinase-like_dom_sf"/>
</dbReference>
<dbReference type="RefSeq" id="WP_421755407.1">
    <property type="nucleotide sequence ID" value="NZ_CACRTO010000007.1"/>
</dbReference>
<dbReference type="SUPFAM" id="SSF56112">
    <property type="entry name" value="Protein kinase-like (PK-like)"/>
    <property type="match status" value="1"/>
</dbReference>